<evidence type="ECO:0000313" key="3">
    <source>
        <dbReference type="Proteomes" id="UP000440578"/>
    </source>
</evidence>
<keyword evidence="3" id="KW-1185">Reference proteome</keyword>
<proteinExistence type="predicted"/>
<feature type="compositionally biased region" description="Low complexity" evidence="1">
    <location>
        <begin position="98"/>
        <end position="128"/>
    </location>
</feature>
<dbReference type="AlphaFoldDB" id="A0A6A4VW99"/>
<feature type="compositionally biased region" description="Basic residues" evidence="1">
    <location>
        <begin position="81"/>
        <end position="90"/>
    </location>
</feature>
<reference evidence="2 3" key="1">
    <citation type="submission" date="2019-07" db="EMBL/GenBank/DDBJ databases">
        <title>Draft genome assembly of a fouling barnacle, Amphibalanus amphitrite (Darwin, 1854): The first reference genome for Thecostraca.</title>
        <authorList>
            <person name="Kim W."/>
        </authorList>
    </citation>
    <scope>NUCLEOTIDE SEQUENCE [LARGE SCALE GENOMIC DNA]</scope>
    <source>
        <strain evidence="2">SNU_AA5</strain>
        <tissue evidence="2">Soma without cirri and trophi</tissue>
    </source>
</reference>
<feature type="compositionally biased region" description="Basic and acidic residues" evidence="1">
    <location>
        <begin position="23"/>
        <end position="39"/>
    </location>
</feature>
<feature type="region of interest" description="Disordered" evidence="1">
    <location>
        <begin position="1"/>
        <end position="169"/>
    </location>
</feature>
<organism evidence="2 3">
    <name type="scientific">Amphibalanus amphitrite</name>
    <name type="common">Striped barnacle</name>
    <name type="synonym">Balanus amphitrite</name>
    <dbReference type="NCBI Taxonomy" id="1232801"/>
    <lineage>
        <taxon>Eukaryota</taxon>
        <taxon>Metazoa</taxon>
        <taxon>Ecdysozoa</taxon>
        <taxon>Arthropoda</taxon>
        <taxon>Crustacea</taxon>
        <taxon>Multicrustacea</taxon>
        <taxon>Cirripedia</taxon>
        <taxon>Thoracica</taxon>
        <taxon>Thoracicalcarea</taxon>
        <taxon>Balanomorpha</taxon>
        <taxon>Balanoidea</taxon>
        <taxon>Balanidae</taxon>
        <taxon>Amphibalaninae</taxon>
        <taxon>Amphibalanus</taxon>
    </lineage>
</organism>
<sequence length="169" mass="17957">MAWRDGGAAGPSGHPVPRAVPSSEERLSPIARPDWDLDRSTPTYHSLEWSGSCASSGGRRLSFSSSGHRQLGPDSPGHPGNRARFRRSRHSEHVFMKAASSRAAGSSTPSARSPAPAAMPAAPNAQSATYGLEEDDYDADEKTPLTEDIYGGRYCGGGEGRTSRHPRQG</sequence>
<name>A0A6A4VW99_AMPAM</name>
<dbReference type="EMBL" id="VIIS01001505">
    <property type="protein sequence ID" value="KAF0297189.1"/>
    <property type="molecule type" value="Genomic_DNA"/>
</dbReference>
<evidence type="ECO:0000256" key="1">
    <source>
        <dbReference type="SAM" id="MobiDB-lite"/>
    </source>
</evidence>
<evidence type="ECO:0000313" key="2">
    <source>
        <dbReference type="EMBL" id="KAF0297189.1"/>
    </source>
</evidence>
<protein>
    <submittedName>
        <fullName evidence="2">Uncharacterized protein</fullName>
    </submittedName>
</protein>
<comment type="caution">
    <text evidence="2">The sequence shown here is derived from an EMBL/GenBank/DDBJ whole genome shotgun (WGS) entry which is preliminary data.</text>
</comment>
<accession>A0A6A4VW99</accession>
<feature type="compositionally biased region" description="Low complexity" evidence="1">
    <location>
        <begin position="55"/>
        <end position="69"/>
    </location>
</feature>
<dbReference type="Proteomes" id="UP000440578">
    <property type="component" value="Unassembled WGS sequence"/>
</dbReference>
<gene>
    <name evidence="2" type="ORF">FJT64_005353</name>
</gene>